<dbReference type="SUPFAM" id="SSF56300">
    <property type="entry name" value="Metallo-dependent phosphatases"/>
    <property type="match status" value="1"/>
</dbReference>
<evidence type="ECO:0000256" key="2">
    <source>
        <dbReference type="ARBA" id="ARBA00022801"/>
    </source>
</evidence>
<dbReference type="PANTHER" id="PTHR10161">
    <property type="entry name" value="TARTRATE-RESISTANT ACID PHOSPHATASE TYPE 5"/>
    <property type="match status" value="1"/>
</dbReference>
<dbReference type="AlphaFoldDB" id="A0A1X7JQW2"/>
<dbReference type="PANTHER" id="PTHR10161:SF14">
    <property type="entry name" value="TARTRATE-RESISTANT ACID PHOSPHATASE TYPE 5"/>
    <property type="match status" value="1"/>
</dbReference>
<dbReference type="STRING" id="561061.SAMN05660862_1987"/>
<sequence>MRGLFTWILLFGTLVLSAQEKLVQRLILIGDAGEINVKQWAILEAAAQMTVANKTVAFFLGDNIYPVGMGLEGVEREATAARLQAQFTPFRSKETPVYFIAGNHDWDKSGVDGLKKIQEQERYIQELNDPGLHFVPQAGTTAIFELSLAEDLVALLYDSEYWLFPYHEDAIQARLESDRSVFRAALAERIAKNENKTLLLLSHHPMRSYGEHGLSFSWKQHIFPLTAKWPVAYVPLPLVGSLYPLLRSTAFKTAEDLKHPLYRGLTDAVTKAAGEHRNLLYVSGHDHGLQYIEDENFKQIVSGSGSKSSHIRNSKDLLYKYEKQGFCMLDYWENKNLTVTFFIYENGKVHQTFEYIIAHQ</sequence>
<protein>
    <submittedName>
        <fullName evidence="4">Calcineurin-like phosphoesterase</fullName>
    </submittedName>
</protein>
<dbReference type="RefSeq" id="WP_085472734.1">
    <property type="nucleotide sequence ID" value="NZ_FXAU01000003.1"/>
</dbReference>
<keyword evidence="2" id="KW-0378">Hydrolase</keyword>
<dbReference type="Proteomes" id="UP000192980">
    <property type="component" value="Unassembled WGS sequence"/>
</dbReference>
<gene>
    <name evidence="4" type="ORF">SAMN05660862_1987</name>
</gene>
<dbReference type="EMBL" id="FXAU01000003">
    <property type="protein sequence ID" value="SMG29890.1"/>
    <property type="molecule type" value="Genomic_DNA"/>
</dbReference>
<dbReference type="GO" id="GO:0016787">
    <property type="term" value="F:hydrolase activity"/>
    <property type="evidence" value="ECO:0007669"/>
    <property type="project" value="UniProtKB-KW"/>
</dbReference>
<dbReference type="InterPro" id="IPR029052">
    <property type="entry name" value="Metallo-depent_PP-like"/>
</dbReference>
<feature type="domain" description="Calcineurin-like phosphoesterase" evidence="3">
    <location>
        <begin position="25"/>
        <end position="210"/>
    </location>
</feature>
<keyword evidence="1" id="KW-0732">Signal</keyword>
<accession>A0A1X7JQW2</accession>
<dbReference type="Pfam" id="PF00149">
    <property type="entry name" value="Metallophos"/>
    <property type="match status" value="1"/>
</dbReference>
<evidence type="ECO:0000256" key="1">
    <source>
        <dbReference type="ARBA" id="ARBA00022729"/>
    </source>
</evidence>
<dbReference type="Gene3D" id="3.60.21.10">
    <property type="match status" value="1"/>
</dbReference>
<evidence type="ECO:0000313" key="4">
    <source>
        <dbReference type="EMBL" id="SMG29890.1"/>
    </source>
</evidence>
<name>A0A1X7JQW2_9SPHI</name>
<proteinExistence type="predicted"/>
<evidence type="ECO:0000259" key="3">
    <source>
        <dbReference type="Pfam" id="PF00149"/>
    </source>
</evidence>
<organism evidence="4 5">
    <name type="scientific">Sphingobacterium psychroaquaticum</name>
    <dbReference type="NCBI Taxonomy" id="561061"/>
    <lineage>
        <taxon>Bacteria</taxon>
        <taxon>Pseudomonadati</taxon>
        <taxon>Bacteroidota</taxon>
        <taxon>Sphingobacteriia</taxon>
        <taxon>Sphingobacteriales</taxon>
        <taxon>Sphingobacteriaceae</taxon>
        <taxon>Sphingobacterium</taxon>
    </lineage>
</organism>
<reference evidence="4 5" key="1">
    <citation type="submission" date="2017-04" db="EMBL/GenBank/DDBJ databases">
        <authorList>
            <person name="Afonso C.L."/>
            <person name="Miller P.J."/>
            <person name="Scott M.A."/>
            <person name="Spackman E."/>
            <person name="Goraichik I."/>
            <person name="Dimitrov K.M."/>
            <person name="Suarez D.L."/>
            <person name="Swayne D.E."/>
        </authorList>
    </citation>
    <scope>NUCLEOTIDE SEQUENCE [LARGE SCALE GENOMIC DNA]</scope>
    <source>
        <strain evidence="4 5">DSM 22418</strain>
    </source>
</reference>
<dbReference type="OrthoDB" id="9809781at2"/>
<dbReference type="InterPro" id="IPR051558">
    <property type="entry name" value="Metallophosphoesterase_PAP"/>
</dbReference>
<evidence type="ECO:0000313" key="5">
    <source>
        <dbReference type="Proteomes" id="UP000192980"/>
    </source>
</evidence>
<dbReference type="InterPro" id="IPR004843">
    <property type="entry name" value="Calcineurin-like_PHP"/>
</dbReference>
<keyword evidence="5" id="KW-1185">Reference proteome</keyword>